<accession>A0ABN7WRA5</accession>
<feature type="non-terminal residue" evidence="1">
    <location>
        <position position="148"/>
    </location>
</feature>
<evidence type="ECO:0000313" key="2">
    <source>
        <dbReference type="Proteomes" id="UP000789901"/>
    </source>
</evidence>
<feature type="non-terminal residue" evidence="1">
    <location>
        <position position="1"/>
    </location>
</feature>
<name>A0ABN7WRA5_GIGMA</name>
<gene>
    <name evidence="1" type="ORF">GMARGA_LOCUS33957</name>
</gene>
<proteinExistence type="predicted"/>
<organism evidence="1 2">
    <name type="scientific">Gigaspora margarita</name>
    <dbReference type="NCBI Taxonomy" id="4874"/>
    <lineage>
        <taxon>Eukaryota</taxon>
        <taxon>Fungi</taxon>
        <taxon>Fungi incertae sedis</taxon>
        <taxon>Mucoromycota</taxon>
        <taxon>Glomeromycotina</taxon>
        <taxon>Glomeromycetes</taxon>
        <taxon>Diversisporales</taxon>
        <taxon>Gigasporaceae</taxon>
        <taxon>Gigaspora</taxon>
    </lineage>
</organism>
<protein>
    <submittedName>
        <fullName evidence="1">42639_t:CDS:1</fullName>
    </submittedName>
</protein>
<sequence length="148" mass="17377">LNSYKNIVEQYDRPGRLLATILNPDFWNKIHDSLKERYNTYLLYQYLFTYLAAHCYHHPTKDDKAKIGLDILVIDYTFKTMQSTNEPVTIEDNDISKGNKMKLISLIYLLIDPANSNTMLHSEQTLDLDYLTVHTHALYQSTYNPVER</sequence>
<keyword evidence="2" id="KW-1185">Reference proteome</keyword>
<comment type="caution">
    <text evidence="1">The sequence shown here is derived from an EMBL/GenBank/DDBJ whole genome shotgun (WGS) entry which is preliminary data.</text>
</comment>
<reference evidence="1 2" key="1">
    <citation type="submission" date="2021-06" db="EMBL/GenBank/DDBJ databases">
        <authorList>
            <person name="Kallberg Y."/>
            <person name="Tangrot J."/>
            <person name="Rosling A."/>
        </authorList>
    </citation>
    <scope>NUCLEOTIDE SEQUENCE [LARGE SCALE GENOMIC DNA]</scope>
    <source>
        <strain evidence="1 2">120-4 pot B 10/14</strain>
    </source>
</reference>
<dbReference type="Proteomes" id="UP000789901">
    <property type="component" value="Unassembled WGS sequence"/>
</dbReference>
<evidence type="ECO:0000313" key="1">
    <source>
        <dbReference type="EMBL" id="CAG8838398.1"/>
    </source>
</evidence>
<dbReference type="EMBL" id="CAJVQB010057959">
    <property type="protein sequence ID" value="CAG8838398.1"/>
    <property type="molecule type" value="Genomic_DNA"/>
</dbReference>